<feature type="region of interest" description="Disordered" evidence="1">
    <location>
        <begin position="1"/>
        <end position="39"/>
    </location>
</feature>
<feature type="region of interest" description="Disordered" evidence="1">
    <location>
        <begin position="143"/>
        <end position="163"/>
    </location>
</feature>
<dbReference type="Proteomes" id="UP000762676">
    <property type="component" value="Unassembled WGS sequence"/>
</dbReference>
<keyword evidence="3" id="KW-1185">Reference proteome</keyword>
<name>A0AAV4HQ15_9GAST</name>
<reference evidence="2 3" key="1">
    <citation type="journal article" date="2021" name="Elife">
        <title>Chloroplast acquisition without the gene transfer in kleptoplastic sea slugs, Plakobranchus ocellatus.</title>
        <authorList>
            <person name="Maeda T."/>
            <person name="Takahashi S."/>
            <person name="Yoshida T."/>
            <person name="Shimamura S."/>
            <person name="Takaki Y."/>
            <person name="Nagai Y."/>
            <person name="Toyoda A."/>
            <person name="Suzuki Y."/>
            <person name="Arimoto A."/>
            <person name="Ishii H."/>
            <person name="Satoh N."/>
            <person name="Nishiyama T."/>
            <person name="Hasebe M."/>
            <person name="Maruyama T."/>
            <person name="Minagawa J."/>
            <person name="Obokata J."/>
            <person name="Shigenobu S."/>
        </authorList>
    </citation>
    <scope>NUCLEOTIDE SEQUENCE [LARGE SCALE GENOMIC DNA]</scope>
</reference>
<evidence type="ECO:0000313" key="3">
    <source>
        <dbReference type="Proteomes" id="UP000762676"/>
    </source>
</evidence>
<dbReference type="AlphaFoldDB" id="A0AAV4HQ15"/>
<accession>A0AAV4HQ15</accession>
<comment type="caution">
    <text evidence="2">The sequence shown here is derived from an EMBL/GenBank/DDBJ whole genome shotgun (WGS) entry which is preliminary data.</text>
</comment>
<dbReference type="EMBL" id="BMAT01005821">
    <property type="protein sequence ID" value="GFS00238.1"/>
    <property type="molecule type" value="Genomic_DNA"/>
</dbReference>
<evidence type="ECO:0000313" key="2">
    <source>
        <dbReference type="EMBL" id="GFS00238.1"/>
    </source>
</evidence>
<proteinExistence type="predicted"/>
<sequence length="243" mass="27612">MPLYTVKGTEISSPSVPDSSNRTVHGVKHSLQGSSPCGSRHMRDWERWSTQTKRLPPLKIRDHVRIQIYIRPNPLKRDNTERSIEVRLDQYVVKVDGSGRVTSRNRKFLRQYSPVIPYPPSKSIAVDIPMISLLLPPPPRLPLDFPHPPNPPRPLYPPDLQPPPPGRQYHNTTYIARRHKVHNYHTTSSTLKDCTPGLRPHPKLVMGAAPLHNRTAHRAALTNQDAQATLLRAPGLRHLITQH</sequence>
<protein>
    <submittedName>
        <fullName evidence="2">Transcription factor IIIB 90 kDa subunit</fullName>
    </submittedName>
</protein>
<gene>
    <name evidence="2" type="ORF">ElyMa_002810000</name>
</gene>
<evidence type="ECO:0000256" key="1">
    <source>
        <dbReference type="SAM" id="MobiDB-lite"/>
    </source>
</evidence>
<organism evidence="2 3">
    <name type="scientific">Elysia marginata</name>
    <dbReference type="NCBI Taxonomy" id="1093978"/>
    <lineage>
        <taxon>Eukaryota</taxon>
        <taxon>Metazoa</taxon>
        <taxon>Spiralia</taxon>
        <taxon>Lophotrochozoa</taxon>
        <taxon>Mollusca</taxon>
        <taxon>Gastropoda</taxon>
        <taxon>Heterobranchia</taxon>
        <taxon>Euthyneura</taxon>
        <taxon>Panpulmonata</taxon>
        <taxon>Sacoglossa</taxon>
        <taxon>Placobranchoidea</taxon>
        <taxon>Plakobranchidae</taxon>
        <taxon>Elysia</taxon>
    </lineage>
</organism>
<feature type="compositionally biased region" description="Polar residues" evidence="1">
    <location>
        <begin position="10"/>
        <end position="23"/>
    </location>
</feature>